<dbReference type="AlphaFoldDB" id="A0AAW7MGL3"/>
<name>A0AAW7MGL3_9BURK</name>
<gene>
    <name evidence="1" type="ORF">DBA34_01085</name>
    <name evidence="2" type="ORF">DBB29_24710</name>
</gene>
<evidence type="ECO:0000313" key="3">
    <source>
        <dbReference type="Proteomes" id="UP001172788"/>
    </source>
</evidence>
<dbReference type="EMBL" id="QAID01000046">
    <property type="protein sequence ID" value="MDN4581317.1"/>
    <property type="molecule type" value="Genomic_DNA"/>
</dbReference>
<dbReference type="Proteomes" id="UP001172788">
    <property type="component" value="Unassembled WGS sequence"/>
</dbReference>
<protein>
    <submittedName>
        <fullName evidence="1">Uncharacterized protein</fullName>
    </submittedName>
</protein>
<evidence type="ECO:0000313" key="2">
    <source>
        <dbReference type="EMBL" id="MDN4581317.1"/>
    </source>
</evidence>
<dbReference type="Proteomes" id="UP001172791">
    <property type="component" value="Unassembled WGS sequence"/>
</dbReference>
<keyword evidence="3" id="KW-1185">Reference proteome</keyword>
<comment type="caution">
    <text evidence="1">The sequence shown here is derived from an EMBL/GenBank/DDBJ whole genome shotgun (WGS) entry which is preliminary data.</text>
</comment>
<sequence length="92" mass="10524">MLGKVPRETFVLFSAQEEEALFRARSVKLAEIANAHRKHALKRATSHRSVQLDWPKVVIDGDRTCVPTPDFASAIDWKEHLVCWNKGVERVE</sequence>
<proteinExistence type="predicted"/>
<organism evidence="1 4">
    <name type="scientific">Pandoraea cepalis</name>
    <dbReference type="NCBI Taxonomy" id="2508294"/>
    <lineage>
        <taxon>Bacteria</taxon>
        <taxon>Pseudomonadati</taxon>
        <taxon>Pseudomonadota</taxon>
        <taxon>Betaproteobacteria</taxon>
        <taxon>Burkholderiales</taxon>
        <taxon>Burkholderiaceae</taxon>
        <taxon>Pandoraea</taxon>
    </lineage>
</organism>
<evidence type="ECO:0000313" key="1">
    <source>
        <dbReference type="EMBL" id="MDN4571863.1"/>
    </source>
</evidence>
<evidence type="ECO:0000313" key="4">
    <source>
        <dbReference type="Proteomes" id="UP001172791"/>
    </source>
</evidence>
<reference evidence="1" key="1">
    <citation type="submission" date="2018-04" db="EMBL/GenBank/DDBJ databases">
        <authorList>
            <person name="Jy Z."/>
        </authorList>
    </citation>
    <scope>NUCLEOTIDE SEQUENCE</scope>
    <source>
        <strain evidence="2">AS13</strain>
        <strain evidence="1">LA18</strain>
    </source>
</reference>
<dbReference type="EMBL" id="QAIC01000022">
    <property type="protein sequence ID" value="MDN4571863.1"/>
    <property type="molecule type" value="Genomic_DNA"/>
</dbReference>
<accession>A0AAW7MGL3</accession>